<dbReference type="InterPro" id="IPR050570">
    <property type="entry name" value="Cell_wall_metabolism_enzyme"/>
</dbReference>
<keyword evidence="3" id="KW-0472">Membrane</keyword>
<dbReference type="OrthoDB" id="9814460at2"/>
<dbReference type="AlphaFoldDB" id="A0A4R2RJ99"/>
<dbReference type="InterPro" id="IPR016047">
    <property type="entry name" value="M23ase_b-sheet_dom"/>
</dbReference>
<keyword evidence="6" id="KW-1185">Reference proteome</keyword>
<sequence>MTPISTESKQRGARAKERKGAFTIMIVPDNGEKMWSLKLSPDQLRYGFIGLSGFACLLLIAALVFVFTVGNTEELMRLRIVNEEQKQQIEAIQYLTTSVQERVHRVHEMDNTIRRMVGLEEDKNPVVPLGNIGESAIAEEIPGAETEPAAGYVPSRSTGFTRSVSAIIPSTSNEEMDFESVKHTLQELNHQLENQQEGLGKLAKEVELRLDYLSAVPSSAPVRGEISSSFGYRQSPFGTKKEFHSGLDIAADYGTPVRSAAKGKIIFVGWKPGLGKTVEVEHGYGFTTAYCHLSATSVRVGDVVERADMIGKVGNSGRSTGPHLHFMIYKKGNLQDPQRYMLH</sequence>
<dbReference type="Gene3D" id="2.70.70.10">
    <property type="entry name" value="Glucose Permease (Domain IIA)"/>
    <property type="match status" value="1"/>
</dbReference>
<proteinExistence type="predicted"/>
<organism evidence="5 6">
    <name type="scientific">Heliophilum fasciatum</name>
    <dbReference type="NCBI Taxonomy" id="35700"/>
    <lineage>
        <taxon>Bacteria</taxon>
        <taxon>Bacillati</taxon>
        <taxon>Bacillota</taxon>
        <taxon>Clostridia</taxon>
        <taxon>Eubacteriales</taxon>
        <taxon>Heliobacteriaceae</taxon>
        <taxon>Heliophilum</taxon>
    </lineage>
</organism>
<reference evidence="5 6" key="1">
    <citation type="submission" date="2019-03" db="EMBL/GenBank/DDBJ databases">
        <title>Genomic Encyclopedia of Type Strains, Phase IV (KMG-IV): sequencing the most valuable type-strain genomes for metagenomic binning, comparative biology and taxonomic classification.</title>
        <authorList>
            <person name="Goeker M."/>
        </authorList>
    </citation>
    <scope>NUCLEOTIDE SEQUENCE [LARGE SCALE GENOMIC DNA]</scope>
    <source>
        <strain evidence="5 6">DSM 11170</strain>
    </source>
</reference>
<keyword evidence="1" id="KW-0732">Signal</keyword>
<dbReference type="SUPFAM" id="SSF51261">
    <property type="entry name" value="Duplicated hybrid motif"/>
    <property type="match status" value="1"/>
</dbReference>
<dbReference type="PANTHER" id="PTHR21666">
    <property type="entry name" value="PEPTIDASE-RELATED"/>
    <property type="match status" value="1"/>
</dbReference>
<evidence type="ECO:0000256" key="3">
    <source>
        <dbReference type="SAM" id="Phobius"/>
    </source>
</evidence>
<keyword evidence="3" id="KW-0812">Transmembrane</keyword>
<evidence type="ECO:0000313" key="6">
    <source>
        <dbReference type="Proteomes" id="UP000294813"/>
    </source>
</evidence>
<comment type="caution">
    <text evidence="5">The sequence shown here is derived from an EMBL/GenBank/DDBJ whole genome shotgun (WGS) entry which is preliminary data.</text>
</comment>
<dbReference type="PANTHER" id="PTHR21666:SF289">
    <property type="entry name" value="L-ALA--D-GLU ENDOPEPTIDASE"/>
    <property type="match status" value="1"/>
</dbReference>
<gene>
    <name evidence="5" type="ORF">EDD73_11438</name>
</gene>
<evidence type="ECO:0000259" key="4">
    <source>
        <dbReference type="Pfam" id="PF01551"/>
    </source>
</evidence>
<evidence type="ECO:0000256" key="2">
    <source>
        <dbReference type="SAM" id="Coils"/>
    </source>
</evidence>
<evidence type="ECO:0000256" key="1">
    <source>
        <dbReference type="ARBA" id="ARBA00022729"/>
    </source>
</evidence>
<dbReference type="FunFam" id="2.70.70.10:FF:000006">
    <property type="entry name" value="M23 family peptidase"/>
    <property type="match status" value="1"/>
</dbReference>
<dbReference type="GO" id="GO:0004222">
    <property type="term" value="F:metalloendopeptidase activity"/>
    <property type="evidence" value="ECO:0007669"/>
    <property type="project" value="TreeGrafter"/>
</dbReference>
<keyword evidence="5" id="KW-0378">Hydrolase</keyword>
<dbReference type="EMBL" id="SLXT01000014">
    <property type="protein sequence ID" value="TCP63890.1"/>
    <property type="molecule type" value="Genomic_DNA"/>
</dbReference>
<feature type="transmembrane region" description="Helical" evidence="3">
    <location>
        <begin position="46"/>
        <end position="69"/>
    </location>
</feature>
<keyword evidence="3" id="KW-1133">Transmembrane helix</keyword>
<keyword evidence="2" id="KW-0175">Coiled coil</keyword>
<protein>
    <submittedName>
        <fullName evidence="5">Murein DD-endopeptidase MepM/ murein hydrolase activator NlpD</fullName>
    </submittedName>
</protein>
<evidence type="ECO:0000313" key="5">
    <source>
        <dbReference type="EMBL" id="TCP63890.1"/>
    </source>
</evidence>
<accession>A0A4R2RJ99</accession>
<dbReference type="CDD" id="cd12797">
    <property type="entry name" value="M23_peptidase"/>
    <property type="match status" value="1"/>
</dbReference>
<feature type="domain" description="M23ase beta-sheet core" evidence="4">
    <location>
        <begin position="243"/>
        <end position="337"/>
    </location>
</feature>
<dbReference type="Pfam" id="PF01551">
    <property type="entry name" value="Peptidase_M23"/>
    <property type="match status" value="1"/>
</dbReference>
<feature type="coiled-coil region" evidence="2">
    <location>
        <begin position="178"/>
        <end position="205"/>
    </location>
</feature>
<name>A0A4R2RJ99_9FIRM</name>
<dbReference type="RefSeq" id="WP_131919396.1">
    <property type="nucleotide sequence ID" value="NZ_JAOQNU010000013.1"/>
</dbReference>
<dbReference type="InterPro" id="IPR011055">
    <property type="entry name" value="Dup_hybrid_motif"/>
</dbReference>
<dbReference type="Proteomes" id="UP000294813">
    <property type="component" value="Unassembled WGS sequence"/>
</dbReference>